<dbReference type="GO" id="GO:1901982">
    <property type="term" value="F:maltose binding"/>
    <property type="evidence" value="ECO:0007669"/>
    <property type="project" value="TreeGrafter"/>
</dbReference>
<dbReference type="PROSITE" id="PS01037">
    <property type="entry name" value="SBP_BACTERIAL_1"/>
    <property type="match status" value="1"/>
</dbReference>
<evidence type="ECO:0000256" key="3">
    <source>
        <dbReference type="ARBA" id="ARBA00022729"/>
    </source>
</evidence>
<keyword evidence="3 4" id="KW-0732">Signal</keyword>
<feature type="chain" id="PRO_5006893961" evidence="4">
    <location>
        <begin position="27"/>
        <end position="424"/>
    </location>
</feature>
<keyword evidence="2" id="KW-0813">Transport</keyword>
<comment type="caution">
    <text evidence="5">The sequence shown here is derived from an EMBL/GenBank/DDBJ whole genome shotgun (WGS) entry which is preliminary data.</text>
</comment>
<dbReference type="Gene3D" id="3.40.190.10">
    <property type="entry name" value="Periplasmic binding protein-like II"/>
    <property type="match status" value="2"/>
</dbReference>
<reference evidence="5 6" key="1">
    <citation type="submission" date="2015-11" db="EMBL/GenBank/DDBJ databases">
        <title>Bacillus caseinolyticus sp nov.</title>
        <authorList>
            <person name="Dastager S.G."/>
            <person name="Mawlankar R."/>
        </authorList>
    </citation>
    <scope>NUCLEOTIDE SEQUENCE [LARGE SCALE GENOMIC DNA]</scope>
    <source>
        <strain evidence="5 6">SGD-V-76</strain>
    </source>
</reference>
<organism evidence="5 6">
    <name type="scientific">Priestia veravalensis</name>
    <dbReference type="NCBI Taxonomy" id="1414648"/>
    <lineage>
        <taxon>Bacteria</taxon>
        <taxon>Bacillati</taxon>
        <taxon>Bacillota</taxon>
        <taxon>Bacilli</taxon>
        <taxon>Bacillales</taxon>
        <taxon>Bacillaceae</taxon>
        <taxon>Priestia</taxon>
    </lineage>
</organism>
<evidence type="ECO:0000256" key="4">
    <source>
        <dbReference type="SAM" id="SignalP"/>
    </source>
</evidence>
<dbReference type="AlphaFoldDB" id="A0A0V8JJD4"/>
<evidence type="ECO:0000313" key="6">
    <source>
        <dbReference type="Proteomes" id="UP000053681"/>
    </source>
</evidence>
<dbReference type="InterPro" id="IPR006061">
    <property type="entry name" value="SBP_1_CS"/>
</dbReference>
<feature type="signal peptide" evidence="4">
    <location>
        <begin position="1"/>
        <end position="26"/>
    </location>
</feature>
<dbReference type="GO" id="GO:0015768">
    <property type="term" value="P:maltose transport"/>
    <property type="evidence" value="ECO:0007669"/>
    <property type="project" value="TreeGrafter"/>
</dbReference>
<name>A0A0V8JJD4_9BACI</name>
<dbReference type="InterPro" id="IPR006059">
    <property type="entry name" value="SBP"/>
</dbReference>
<evidence type="ECO:0000256" key="1">
    <source>
        <dbReference type="ARBA" id="ARBA00008520"/>
    </source>
</evidence>
<accession>A0A0V8JJD4</accession>
<comment type="similarity">
    <text evidence="1">Belongs to the bacterial solute-binding protein 1 family.</text>
</comment>
<evidence type="ECO:0000313" key="5">
    <source>
        <dbReference type="EMBL" id="KSU87155.1"/>
    </source>
</evidence>
<dbReference type="PANTHER" id="PTHR30061">
    <property type="entry name" value="MALTOSE-BINDING PERIPLASMIC PROTEIN"/>
    <property type="match status" value="1"/>
</dbReference>
<dbReference type="GO" id="GO:0055085">
    <property type="term" value="P:transmembrane transport"/>
    <property type="evidence" value="ECO:0007669"/>
    <property type="project" value="InterPro"/>
</dbReference>
<dbReference type="GO" id="GO:0042956">
    <property type="term" value="P:maltodextrin transmembrane transport"/>
    <property type="evidence" value="ECO:0007669"/>
    <property type="project" value="TreeGrafter"/>
</dbReference>
<proteinExistence type="inferred from homology"/>
<dbReference type="Pfam" id="PF01547">
    <property type="entry name" value="SBP_bac_1"/>
    <property type="match status" value="1"/>
</dbReference>
<dbReference type="PANTHER" id="PTHR30061:SF50">
    <property type="entry name" value="MALTOSE_MALTODEXTRIN-BINDING PERIPLASMIC PROTEIN"/>
    <property type="match status" value="1"/>
</dbReference>
<keyword evidence="6" id="KW-1185">Reference proteome</keyword>
<dbReference type="GO" id="GO:0055052">
    <property type="term" value="C:ATP-binding cassette (ABC) transporter complex, substrate-binding subunit-containing"/>
    <property type="evidence" value="ECO:0007669"/>
    <property type="project" value="TreeGrafter"/>
</dbReference>
<dbReference type="PROSITE" id="PS51257">
    <property type="entry name" value="PROKAR_LIPOPROTEIN"/>
    <property type="match status" value="1"/>
</dbReference>
<evidence type="ECO:0000256" key="2">
    <source>
        <dbReference type="ARBA" id="ARBA00022448"/>
    </source>
</evidence>
<sequence length="424" mass="48234">MKEKICYLFFVSLLLSVLTSCGSSNAQTETENKETEQVVLTIRNPKVEIATQFEQMVQEYERQNPNVKIHVETVGGASDDFSDIIAQIAAGQGPDIFTNIGYDATKEWINYLEDLSSQPWVEKAYPDTLKPITVEDKVYGMPMDIEGFGIVYNRELFQKAGIQSIPRTYSELKVAAEKLKNIGVTPFANGYYEEWKLGYHLTSLAFAIQQDPIKFNHQLKKGKESFTTNVIAKDLLSFLDLTLQYGNQSATKTDYYTEVEMLANEEAAMILQGSWVQPLLDEEALDKSFGIFPVPLNDKANSKILTGVPNYWVVNKKASSIKKREAKKFLNWTVSSSEGQQFMTERFGFAPAFKHIKTNDIGPISKEVLNVYHTKETYNSNWFAYSSSAKREAGRTLKRYLNRELSKDETLRQLDEVLREDSKP</sequence>
<protein>
    <submittedName>
        <fullName evidence="5">ABC transporter substrate-binding protein</fullName>
    </submittedName>
</protein>
<dbReference type="EMBL" id="LNQP01000052">
    <property type="protein sequence ID" value="KSU87155.1"/>
    <property type="molecule type" value="Genomic_DNA"/>
</dbReference>
<dbReference type="SUPFAM" id="SSF53850">
    <property type="entry name" value="Periplasmic binding protein-like II"/>
    <property type="match status" value="1"/>
</dbReference>
<dbReference type="Proteomes" id="UP000053681">
    <property type="component" value="Unassembled WGS sequence"/>
</dbReference>
<gene>
    <name evidence="5" type="ORF">AS180_14730</name>
</gene>
<dbReference type="RefSeq" id="WP_025910431.1">
    <property type="nucleotide sequence ID" value="NZ_KQ758667.1"/>
</dbReference>